<keyword evidence="5" id="KW-1185">Reference proteome</keyword>
<name>A0ABN8IMD9_9NEOP</name>
<dbReference type="PANTHER" id="PTHR11552">
    <property type="entry name" value="GLUCOSE-METHANOL-CHOLINE GMC OXIDOREDUCTASE"/>
    <property type="match status" value="1"/>
</dbReference>
<accession>A0ABN8IMD9</accession>
<evidence type="ECO:0000256" key="1">
    <source>
        <dbReference type="ARBA" id="ARBA00010790"/>
    </source>
</evidence>
<evidence type="ECO:0000313" key="4">
    <source>
        <dbReference type="EMBL" id="CAH2058108.1"/>
    </source>
</evidence>
<dbReference type="InterPro" id="IPR012132">
    <property type="entry name" value="GMC_OxRdtase"/>
</dbReference>
<feature type="non-terminal residue" evidence="4">
    <location>
        <position position="1"/>
    </location>
</feature>
<protein>
    <recommendedName>
        <fullName evidence="3">Glucose-methanol-choline oxidoreductase N-terminal domain-containing protein</fullName>
    </recommendedName>
</protein>
<evidence type="ECO:0000259" key="3">
    <source>
        <dbReference type="Pfam" id="PF00732"/>
    </source>
</evidence>
<feature type="compositionally biased region" description="Basic and acidic residues" evidence="2">
    <location>
        <begin position="173"/>
        <end position="191"/>
    </location>
</feature>
<dbReference type="InterPro" id="IPR036188">
    <property type="entry name" value="FAD/NAD-bd_sf"/>
</dbReference>
<dbReference type="Proteomes" id="UP000837857">
    <property type="component" value="Chromosome 25"/>
</dbReference>
<dbReference type="Gene3D" id="3.30.560.10">
    <property type="entry name" value="Glucose Oxidase, domain 3"/>
    <property type="match status" value="1"/>
</dbReference>
<evidence type="ECO:0000256" key="2">
    <source>
        <dbReference type="SAM" id="MobiDB-lite"/>
    </source>
</evidence>
<sequence length="411" mass="45539">MANVNWIPPDISGACSETVAPLTQCSQTGFMFLALVARLFGGSVDNQLQLPKVNPYASNQEPDYASGVSSAYGVTGQSDDLSGFSVQQQIGPALIDPGLETGPALPELGPEVKQTTDAVKVYKNKQNANRYPGDYGYSEAAFYTGPDFEFETDTFTHPFAKYYFSSLRKFGERRSDTDSDTADSKKAEIKMKKNGKRAKRRRRRHARDVYDFIIVGAGSAGCVIANRLSEVKKWKILLIEAGPEEPDVTSVPSLAPTLGRSSIDWMYRTQPEELTCRAQLGQTCAWLRGKSMGGSSAINYMVYMRGNKLDYDTWAEMGNYGWSFEEVLPYFKKAENNQDVEAHDRFYHSTSGPLNVERFPYTDINALMLWLLGRGSKISPRSYDPCGRNANFDVDSSKNTQSPGSSSGEES</sequence>
<gene>
    <name evidence="4" type="ORF">IPOD504_LOCUS10443</name>
</gene>
<dbReference type="SUPFAM" id="SSF51905">
    <property type="entry name" value="FAD/NAD(P)-binding domain"/>
    <property type="match status" value="1"/>
</dbReference>
<reference evidence="4" key="1">
    <citation type="submission" date="2022-03" db="EMBL/GenBank/DDBJ databases">
        <authorList>
            <person name="Martin H S."/>
        </authorList>
    </citation>
    <scope>NUCLEOTIDE SEQUENCE</scope>
</reference>
<evidence type="ECO:0000313" key="5">
    <source>
        <dbReference type="Proteomes" id="UP000837857"/>
    </source>
</evidence>
<dbReference type="InterPro" id="IPR000172">
    <property type="entry name" value="GMC_OxRdtase_N"/>
</dbReference>
<organism evidence="4 5">
    <name type="scientific">Iphiclides podalirius</name>
    <name type="common">scarce swallowtail</name>
    <dbReference type="NCBI Taxonomy" id="110791"/>
    <lineage>
        <taxon>Eukaryota</taxon>
        <taxon>Metazoa</taxon>
        <taxon>Ecdysozoa</taxon>
        <taxon>Arthropoda</taxon>
        <taxon>Hexapoda</taxon>
        <taxon>Insecta</taxon>
        <taxon>Pterygota</taxon>
        <taxon>Neoptera</taxon>
        <taxon>Endopterygota</taxon>
        <taxon>Lepidoptera</taxon>
        <taxon>Glossata</taxon>
        <taxon>Ditrysia</taxon>
        <taxon>Papilionoidea</taxon>
        <taxon>Papilionidae</taxon>
        <taxon>Papilioninae</taxon>
        <taxon>Iphiclides</taxon>
    </lineage>
</organism>
<dbReference type="PANTHER" id="PTHR11552:SF154">
    <property type="entry name" value="FI04917P"/>
    <property type="match status" value="1"/>
</dbReference>
<feature type="region of interest" description="Disordered" evidence="2">
    <location>
        <begin position="388"/>
        <end position="411"/>
    </location>
</feature>
<feature type="compositionally biased region" description="Polar residues" evidence="2">
    <location>
        <begin position="397"/>
        <end position="411"/>
    </location>
</feature>
<feature type="compositionally biased region" description="Basic residues" evidence="2">
    <location>
        <begin position="192"/>
        <end position="202"/>
    </location>
</feature>
<feature type="domain" description="Glucose-methanol-choline oxidoreductase N-terminal" evidence="3">
    <location>
        <begin position="210"/>
        <end position="356"/>
    </location>
</feature>
<dbReference type="Pfam" id="PF00732">
    <property type="entry name" value="GMC_oxred_N"/>
    <property type="match status" value="1"/>
</dbReference>
<dbReference type="EMBL" id="OW152837">
    <property type="protein sequence ID" value="CAH2058108.1"/>
    <property type="molecule type" value="Genomic_DNA"/>
</dbReference>
<comment type="similarity">
    <text evidence="1">Belongs to the GMC oxidoreductase family.</text>
</comment>
<proteinExistence type="inferred from homology"/>
<feature type="region of interest" description="Disordered" evidence="2">
    <location>
        <begin position="173"/>
        <end position="202"/>
    </location>
</feature>
<dbReference type="Gene3D" id="3.50.50.60">
    <property type="entry name" value="FAD/NAD(P)-binding domain"/>
    <property type="match status" value="1"/>
</dbReference>